<feature type="compositionally biased region" description="Basic and acidic residues" evidence="1">
    <location>
        <begin position="36"/>
        <end position="46"/>
    </location>
</feature>
<feature type="region of interest" description="Disordered" evidence="1">
    <location>
        <begin position="1"/>
        <end position="109"/>
    </location>
</feature>
<organism evidence="2 3">
    <name type="scientific">Mycena sanguinolenta</name>
    <dbReference type="NCBI Taxonomy" id="230812"/>
    <lineage>
        <taxon>Eukaryota</taxon>
        <taxon>Fungi</taxon>
        <taxon>Dikarya</taxon>
        <taxon>Basidiomycota</taxon>
        <taxon>Agaricomycotina</taxon>
        <taxon>Agaricomycetes</taxon>
        <taxon>Agaricomycetidae</taxon>
        <taxon>Agaricales</taxon>
        <taxon>Marasmiineae</taxon>
        <taxon>Mycenaceae</taxon>
        <taxon>Mycena</taxon>
    </lineage>
</organism>
<feature type="compositionally biased region" description="Polar residues" evidence="1">
    <location>
        <begin position="187"/>
        <end position="203"/>
    </location>
</feature>
<feature type="compositionally biased region" description="Low complexity" evidence="1">
    <location>
        <begin position="72"/>
        <end position="85"/>
    </location>
</feature>
<keyword evidence="2" id="KW-0012">Acyltransferase</keyword>
<feature type="region of interest" description="Disordered" evidence="1">
    <location>
        <begin position="999"/>
        <end position="1048"/>
    </location>
</feature>
<dbReference type="Proteomes" id="UP000623467">
    <property type="component" value="Unassembled WGS sequence"/>
</dbReference>
<feature type="compositionally biased region" description="Polar residues" evidence="1">
    <location>
        <begin position="887"/>
        <end position="899"/>
    </location>
</feature>
<keyword evidence="2" id="KW-0808">Transferase</keyword>
<protein>
    <submittedName>
        <fullName evidence="2">Apolipoprotein n-acyltransferase</fullName>
    </submittedName>
</protein>
<feature type="compositionally biased region" description="Pro residues" evidence="1">
    <location>
        <begin position="559"/>
        <end position="571"/>
    </location>
</feature>
<name>A0A8H7CH41_9AGAR</name>
<keyword evidence="2" id="KW-0449">Lipoprotein</keyword>
<feature type="compositionally biased region" description="Basic and acidic residues" evidence="1">
    <location>
        <begin position="848"/>
        <end position="869"/>
    </location>
</feature>
<feature type="region of interest" description="Disordered" evidence="1">
    <location>
        <begin position="930"/>
        <end position="963"/>
    </location>
</feature>
<dbReference type="OrthoDB" id="3231532at2759"/>
<feature type="region of interest" description="Disordered" evidence="1">
    <location>
        <begin position="382"/>
        <end position="422"/>
    </location>
</feature>
<feature type="region of interest" description="Disordered" evidence="1">
    <location>
        <begin position="159"/>
        <end position="358"/>
    </location>
</feature>
<feature type="compositionally biased region" description="Basic and acidic residues" evidence="1">
    <location>
        <begin position="482"/>
        <end position="501"/>
    </location>
</feature>
<feature type="compositionally biased region" description="Polar residues" evidence="1">
    <location>
        <begin position="271"/>
        <end position="299"/>
    </location>
</feature>
<proteinExistence type="predicted"/>
<feature type="compositionally biased region" description="Polar residues" evidence="1">
    <location>
        <begin position="756"/>
        <end position="766"/>
    </location>
</feature>
<evidence type="ECO:0000256" key="1">
    <source>
        <dbReference type="SAM" id="MobiDB-lite"/>
    </source>
</evidence>
<keyword evidence="3" id="KW-1185">Reference proteome</keyword>
<comment type="caution">
    <text evidence="2">The sequence shown here is derived from an EMBL/GenBank/DDBJ whole genome shotgun (WGS) entry which is preliminary data.</text>
</comment>
<evidence type="ECO:0000313" key="2">
    <source>
        <dbReference type="EMBL" id="KAF7337449.1"/>
    </source>
</evidence>
<reference evidence="2" key="1">
    <citation type="submission" date="2020-05" db="EMBL/GenBank/DDBJ databases">
        <title>Mycena genomes resolve the evolution of fungal bioluminescence.</title>
        <authorList>
            <person name="Tsai I.J."/>
        </authorList>
    </citation>
    <scope>NUCLEOTIDE SEQUENCE</scope>
    <source>
        <strain evidence="2">160909Yilan</strain>
    </source>
</reference>
<feature type="compositionally biased region" description="Basic and acidic residues" evidence="1">
    <location>
        <begin position="789"/>
        <end position="818"/>
    </location>
</feature>
<feature type="compositionally biased region" description="Basic and acidic residues" evidence="1">
    <location>
        <begin position="391"/>
        <end position="416"/>
    </location>
</feature>
<dbReference type="EMBL" id="JACAZH010000033">
    <property type="protein sequence ID" value="KAF7337449.1"/>
    <property type="molecule type" value="Genomic_DNA"/>
</dbReference>
<feature type="compositionally biased region" description="Pro residues" evidence="1">
    <location>
        <begin position="649"/>
        <end position="680"/>
    </location>
</feature>
<dbReference type="AlphaFoldDB" id="A0A8H7CH41"/>
<feature type="region of interest" description="Disordered" evidence="1">
    <location>
        <begin position="461"/>
        <end position="911"/>
    </location>
</feature>
<feature type="compositionally biased region" description="Pro residues" evidence="1">
    <location>
        <begin position="871"/>
        <end position="883"/>
    </location>
</feature>
<feature type="compositionally biased region" description="Pro residues" evidence="1">
    <location>
        <begin position="938"/>
        <end position="948"/>
    </location>
</feature>
<gene>
    <name evidence="2" type="ORF">MSAN_02217800</name>
</gene>
<sequence>MAHYNAEAEPFEEASEGNRSGQRRPSPGELDAFYRQMERTDLERKLSKPKRSSSIWSRKSRRASTGPPQPGSASQLTSPSTSSLAHAQPRSVNGHDRGESADTVPPMPIMLSRSIVPDRLPELPAWYKENTNHFVRYPLHNPVGPRWYKNYHLTAPANPRPSGPPSVFSASFPPIASSGEAGPAPSRSASNSPLPTPNSSQTDMRPRSRKTSQTARDNVDLLDASDPWGAPWHHESPYDVGLSSSPASFEENGHSSPTAHAAPNGRAGTIRSLSPSVQTAQNRRKTVTPSPLSQSTSAIHLQVPEKAQISRKLSKRRTVGIFGRHTSAPTSPADETSPRGESPASLGPSFLAPTSKSDRRGSVLGRLVKRFSVIRKPQPVVAPMQVLRTPSPEKRQPSPEKRQPSPEKLHAPEPVKRVPPPLLHQEESFVVIHPQPEPVRVEVDRTSSISIEAEIPYTMGRLTVANPDPGSVESTPVQREIPLPREERAVEHERVPTDETAHSTPTQSPIVMPGIQLPQSPARSPEPVASSSSLPVPSQRYSSNTVELQPTSPAASTPPLSPPPPPPPEKPFPILYHEERPFSGPPASLSTERSSSPSKAQSSRGRVQSPPAGTSASVGRPPSQSPTKAPVGRPQSQSPTKGKPMLEKPQPPPPPSSPSSPSPKLPAVPFPPHFEQPPVSPSDLAYTLPEMTADISPLSTSSMLVNPPTPYTKDKPIPDEPEPAPPPVPSKRSSRDPSPVSVTGRETETFRLVRSASGTVYASSETIRAAGEQWEVIESSSSKNKGKNRSQDWENDSRKEQRRQAKAEKELEPDQRKPRSERRKRRSADGTRASIPEPFVSPPPPQQERSKRDDERERKAERKPVDVDKPQPAPPGPAPPVPARNPSRTSKSARPTSEVPTAADMNQMKAREAWDMDRLWKARSMSGMEANGVAVTPGPAPPVPPMPAPNGRSTENPPAVYGSSHTAFMVSTPFQPPASSTPLYHSMPPAPPPAVYPAGYPFDVGTPSTNHASPATSEHSSLSSQPLANPLPEPPRESPYEPAPLSIPDYWGKYATAATTAH</sequence>
<evidence type="ECO:0000313" key="3">
    <source>
        <dbReference type="Proteomes" id="UP000623467"/>
    </source>
</evidence>
<accession>A0A8H7CH41</accession>
<feature type="compositionally biased region" description="Polar residues" evidence="1">
    <location>
        <begin position="1006"/>
        <end position="1027"/>
    </location>
</feature>
<feature type="compositionally biased region" description="Low complexity" evidence="1">
    <location>
        <begin position="594"/>
        <end position="603"/>
    </location>
</feature>
<dbReference type="GO" id="GO:0016746">
    <property type="term" value="F:acyltransferase activity"/>
    <property type="evidence" value="ECO:0007669"/>
    <property type="project" value="UniProtKB-KW"/>
</dbReference>
<feature type="compositionally biased region" description="Low complexity" evidence="1">
    <location>
        <begin position="520"/>
        <end position="543"/>
    </location>
</feature>